<proteinExistence type="inferred from homology"/>
<feature type="topological domain" description="Cytoplasmic" evidence="2">
    <location>
        <begin position="24"/>
        <end position="395"/>
    </location>
</feature>
<dbReference type="PROSITE" id="PS50005">
    <property type="entry name" value="TPR"/>
    <property type="match status" value="1"/>
</dbReference>
<keyword evidence="2 4" id="KW-0812">Transmembrane</keyword>
<feature type="binding site" evidence="2">
    <location>
        <position position="381"/>
    </location>
    <ligand>
        <name>Fe cation</name>
        <dbReference type="ChEBI" id="CHEBI:24875"/>
    </ligand>
</feature>
<evidence type="ECO:0000256" key="4">
    <source>
        <dbReference type="SAM" id="Phobius"/>
    </source>
</evidence>
<keyword evidence="2 3" id="KW-0802">TPR repeat</keyword>
<dbReference type="SUPFAM" id="SSF48452">
    <property type="entry name" value="TPR-like"/>
    <property type="match status" value="1"/>
</dbReference>
<dbReference type="HAMAP" id="MF_00994">
    <property type="entry name" value="LPS_assembly_LapB"/>
    <property type="match status" value="1"/>
</dbReference>
<reference evidence="6 7" key="1">
    <citation type="submission" date="2018-01" db="EMBL/GenBank/DDBJ databases">
        <title>Saezia sanguinis gen. nov., sp. nov., in the order Burkholderiales isolated from human blood.</title>
        <authorList>
            <person name="Medina-Pascual M.J."/>
            <person name="Valdezate S."/>
            <person name="Monzon S."/>
            <person name="Cuesta I."/>
            <person name="Carrasco G."/>
            <person name="Villalon P."/>
            <person name="Saez-Nieto J.A."/>
        </authorList>
    </citation>
    <scope>NUCLEOTIDE SEQUENCE [LARGE SCALE GENOMIC DNA]</scope>
    <source>
        <strain evidence="6 7">CNM695-12</strain>
    </source>
</reference>
<evidence type="ECO:0000259" key="5">
    <source>
        <dbReference type="Pfam" id="PF18073"/>
    </source>
</evidence>
<keyword evidence="1 2" id="KW-0479">Metal-binding</keyword>
<dbReference type="GO" id="GO:0009898">
    <property type="term" value="C:cytoplasmic side of plasma membrane"/>
    <property type="evidence" value="ECO:0007669"/>
    <property type="project" value="UniProtKB-UniRule"/>
</dbReference>
<feature type="transmembrane region" description="Helical" evidence="4">
    <location>
        <begin position="6"/>
        <end position="23"/>
    </location>
</feature>
<dbReference type="GO" id="GO:0046890">
    <property type="term" value="P:regulation of lipid biosynthetic process"/>
    <property type="evidence" value="ECO:0007669"/>
    <property type="project" value="UniProtKB-UniRule"/>
</dbReference>
<dbReference type="AlphaFoldDB" id="A0A433SHB4"/>
<dbReference type="EMBL" id="PQSP01000001">
    <property type="protein sequence ID" value="RUS68080.1"/>
    <property type="molecule type" value="Genomic_DNA"/>
</dbReference>
<sequence length="395" mass="45373">MDFELWWLFLIIPAVFALGWGASRFDIRQWRQEQLDAPRAYFKGLNFLLNEQQDKAIDAFIEAVQYDPNTSELHFALGNLFRRRGEYERAVRVHQHLLGRADLPTAERDRAQYALAQDYLKAGLLDRAEQSFRVLENIPAYSRESRMALLTLYERAHDWPNAIDVANALEDQKAGNFAPRRAHYHCELAAVAQVSGDYATVLHELTLAHHDSPDSPRPLIELARYHLKRGDVDAAFKNWAELARVAAQAVPLIAPEVAQFIQGMESSDQFSAQQQERWRQMALDLLDGAYAHQASLDILTAQVDIETDHQKRHARLLAYLEHHPSVVAAAELLNTMQTEDQSKETVAIRRTLERAAKPMDRYRCAACGFESTHYFWQCPGCQSWDSYPPRRVEEF</sequence>
<keyword evidence="2 4" id="KW-0472">Membrane</keyword>
<dbReference type="Proteomes" id="UP000286947">
    <property type="component" value="Unassembled WGS sequence"/>
</dbReference>
<dbReference type="InterPro" id="IPR011990">
    <property type="entry name" value="TPR-like_helical_dom_sf"/>
</dbReference>
<dbReference type="OrthoDB" id="507476at2"/>
<feature type="binding site" evidence="2">
    <location>
        <position position="364"/>
    </location>
    <ligand>
        <name>Fe cation</name>
        <dbReference type="ChEBI" id="CHEBI:24875"/>
    </ligand>
</feature>
<dbReference type="Pfam" id="PF18073">
    <property type="entry name" value="Zn_ribbon_LapB"/>
    <property type="match status" value="1"/>
</dbReference>
<comment type="subcellular location">
    <subcellularLocation>
        <location evidence="2">Cell inner membrane</location>
        <topology evidence="2">Single-pass membrane protein</topology>
        <orientation evidence="2">Cytoplasmic side</orientation>
    </subcellularLocation>
</comment>
<feature type="binding site" evidence="2">
    <location>
        <position position="378"/>
    </location>
    <ligand>
        <name>Fe cation</name>
        <dbReference type="ChEBI" id="CHEBI:24875"/>
    </ligand>
</feature>
<keyword evidence="2" id="KW-1003">Cell membrane</keyword>
<keyword evidence="7" id="KW-1185">Reference proteome</keyword>
<dbReference type="Gene3D" id="1.25.40.10">
    <property type="entry name" value="Tetratricopeptide repeat domain"/>
    <property type="match status" value="2"/>
</dbReference>
<dbReference type="RefSeq" id="WP_126977957.1">
    <property type="nucleotide sequence ID" value="NZ_CAWUGC010000018.1"/>
</dbReference>
<comment type="caution">
    <text evidence="6">The sequence shown here is derived from an EMBL/GenBank/DDBJ whole genome shotgun (WGS) entry which is preliminary data.</text>
</comment>
<evidence type="ECO:0000256" key="2">
    <source>
        <dbReference type="HAMAP-Rule" id="MF_00994"/>
    </source>
</evidence>
<dbReference type="InterPro" id="IPR041166">
    <property type="entry name" value="Rubredoxin_2"/>
</dbReference>
<dbReference type="InterPro" id="IPR030865">
    <property type="entry name" value="LapB"/>
</dbReference>
<evidence type="ECO:0000256" key="3">
    <source>
        <dbReference type="PROSITE-ProRule" id="PRU00339"/>
    </source>
</evidence>
<feature type="domain" description="LapB rubredoxin metal binding" evidence="5">
    <location>
        <begin position="362"/>
        <end position="386"/>
    </location>
</feature>
<name>A0A433SHB4_9BURK</name>
<gene>
    <name evidence="6" type="primary">lapB_1</name>
    <name evidence="2" type="synonym">lapB</name>
    <name evidence="6" type="ORF">CUZ56_00564</name>
</gene>
<dbReference type="NCBIfam" id="NF008755">
    <property type="entry name" value="PRK11788.1-3"/>
    <property type="match status" value="1"/>
</dbReference>
<dbReference type="GO" id="GO:0008653">
    <property type="term" value="P:lipopolysaccharide metabolic process"/>
    <property type="evidence" value="ECO:0007669"/>
    <property type="project" value="InterPro"/>
</dbReference>
<keyword evidence="2" id="KW-0997">Cell inner membrane</keyword>
<organism evidence="6 7">
    <name type="scientific">Saezia sanguinis</name>
    <dbReference type="NCBI Taxonomy" id="1965230"/>
    <lineage>
        <taxon>Bacteria</taxon>
        <taxon>Pseudomonadati</taxon>
        <taxon>Pseudomonadota</taxon>
        <taxon>Betaproteobacteria</taxon>
        <taxon>Burkholderiales</taxon>
        <taxon>Saeziaceae</taxon>
        <taxon>Saezia</taxon>
    </lineage>
</organism>
<keyword evidence="2" id="KW-0408">Iron</keyword>
<dbReference type="InterPro" id="IPR019734">
    <property type="entry name" value="TPR_rpt"/>
</dbReference>
<comment type="similarity">
    <text evidence="2">Belongs to the LapB family.</text>
</comment>
<evidence type="ECO:0000313" key="6">
    <source>
        <dbReference type="EMBL" id="RUS68080.1"/>
    </source>
</evidence>
<comment type="function">
    <text evidence="2">Modulates cellular lipopolysaccharide (LPS) levels by regulating LpxC, which is involved in lipid A biosynthesis. May act by modulating the proteolytic activity of FtsH towards LpxC. May also coordinate assembly of proteins involved in LPS synthesis at the plasma membrane.</text>
</comment>
<evidence type="ECO:0000256" key="1">
    <source>
        <dbReference type="ARBA" id="ARBA00022723"/>
    </source>
</evidence>
<evidence type="ECO:0000313" key="7">
    <source>
        <dbReference type="Proteomes" id="UP000286947"/>
    </source>
</evidence>
<keyword evidence="2 4" id="KW-1133">Transmembrane helix</keyword>
<accession>A0A433SHB4</accession>
<feature type="repeat" description="TPR" evidence="3">
    <location>
        <begin position="37"/>
        <end position="70"/>
    </location>
</feature>
<dbReference type="GO" id="GO:0005506">
    <property type="term" value="F:iron ion binding"/>
    <property type="evidence" value="ECO:0007669"/>
    <property type="project" value="UniProtKB-UniRule"/>
</dbReference>
<feature type="binding site" evidence="2">
    <location>
        <position position="367"/>
    </location>
    <ligand>
        <name>Fe cation</name>
        <dbReference type="ChEBI" id="CHEBI:24875"/>
    </ligand>
</feature>
<keyword evidence="2" id="KW-0677">Repeat</keyword>
<protein>
    <recommendedName>
        <fullName evidence="2">Lipopolysaccharide assembly protein B</fullName>
    </recommendedName>
</protein>